<reference evidence="2" key="1">
    <citation type="journal article" date="2019" name="Int. J. Syst. Evol. Microbiol.">
        <title>The Global Catalogue of Microorganisms (GCM) 10K type strain sequencing project: providing services to taxonomists for standard genome sequencing and annotation.</title>
        <authorList>
            <consortium name="The Broad Institute Genomics Platform"/>
            <consortium name="The Broad Institute Genome Sequencing Center for Infectious Disease"/>
            <person name="Wu L."/>
            <person name="Ma J."/>
        </authorList>
    </citation>
    <scope>NUCLEOTIDE SEQUENCE [LARGE SCALE GENOMIC DNA]</scope>
    <source>
        <strain evidence="2">JCM 14370</strain>
    </source>
</reference>
<dbReference type="Proteomes" id="UP000632222">
    <property type="component" value="Unassembled WGS sequence"/>
</dbReference>
<organism evidence="1 2">
    <name type="scientific">Deinococcus roseus</name>
    <dbReference type="NCBI Taxonomy" id="392414"/>
    <lineage>
        <taxon>Bacteria</taxon>
        <taxon>Thermotogati</taxon>
        <taxon>Deinococcota</taxon>
        <taxon>Deinococci</taxon>
        <taxon>Deinococcales</taxon>
        <taxon>Deinococcaceae</taxon>
        <taxon>Deinococcus</taxon>
    </lineage>
</organism>
<proteinExistence type="predicted"/>
<gene>
    <name evidence="1" type="ORF">GCM10008938_42190</name>
</gene>
<sequence length="168" mass="18828">MIFGVLLGTSAFAQSSEYIHLLQPTTVYVAAQGKVNFPFTYQSVAPESGSKMYQSGTVKAYFEQLKEVAVSNGYTRACISRELHYLPGKNQQDLKTRETQWISAFKKSPTFYTVLDQVKIPAFETTEGRVDGTIYLLKVPGLKMTEAFGFFNDDGRKHTWVLQCGSGR</sequence>
<protein>
    <submittedName>
        <fullName evidence="1">Uncharacterized protein</fullName>
    </submittedName>
</protein>
<evidence type="ECO:0000313" key="2">
    <source>
        <dbReference type="Proteomes" id="UP000632222"/>
    </source>
</evidence>
<accession>A0ABQ2DD57</accession>
<evidence type="ECO:0000313" key="1">
    <source>
        <dbReference type="EMBL" id="GGJ51722.1"/>
    </source>
</evidence>
<keyword evidence="2" id="KW-1185">Reference proteome</keyword>
<dbReference type="EMBL" id="BMOD01000023">
    <property type="protein sequence ID" value="GGJ51722.1"/>
    <property type="molecule type" value="Genomic_DNA"/>
</dbReference>
<name>A0ABQ2DD57_9DEIO</name>
<comment type="caution">
    <text evidence="1">The sequence shown here is derived from an EMBL/GenBank/DDBJ whole genome shotgun (WGS) entry which is preliminary data.</text>
</comment>